<name>A0A3D9SXJ5_9ACTN</name>
<reference evidence="2 3" key="1">
    <citation type="submission" date="2018-08" db="EMBL/GenBank/DDBJ databases">
        <title>Sequencing the genomes of 1000 actinobacteria strains.</title>
        <authorList>
            <person name="Klenk H.-P."/>
        </authorList>
    </citation>
    <scope>NUCLEOTIDE SEQUENCE [LARGE SCALE GENOMIC DNA]</scope>
    <source>
        <strain evidence="2 3">DSM 43927</strain>
    </source>
</reference>
<dbReference type="EMBL" id="QTTT01000001">
    <property type="protein sequence ID" value="REE96321.1"/>
    <property type="molecule type" value="Genomic_DNA"/>
</dbReference>
<accession>A0A3D9SXJ5</accession>
<organism evidence="2 3">
    <name type="scientific">Thermomonospora umbrina</name>
    <dbReference type="NCBI Taxonomy" id="111806"/>
    <lineage>
        <taxon>Bacteria</taxon>
        <taxon>Bacillati</taxon>
        <taxon>Actinomycetota</taxon>
        <taxon>Actinomycetes</taxon>
        <taxon>Streptosporangiales</taxon>
        <taxon>Thermomonosporaceae</taxon>
        <taxon>Thermomonospora</taxon>
    </lineage>
</organism>
<gene>
    <name evidence="2" type="ORF">DFJ69_1751</name>
</gene>
<dbReference type="AlphaFoldDB" id="A0A3D9SXJ5"/>
<keyword evidence="3" id="KW-1185">Reference proteome</keyword>
<keyword evidence="1" id="KW-0812">Transmembrane</keyword>
<protein>
    <recommendedName>
        <fullName evidence="4">DUF4333 domain-containing protein</fullName>
    </recommendedName>
</protein>
<keyword evidence="1" id="KW-0472">Membrane</keyword>
<sequence>MTLRGVKVLIGAVAAAIVVAVGVTVGYFVLFDDEELRYKTQRALRNAMPALAAAELKARGHSLSGELDCRDLQGWTKRKLRVRCAGTTSTGKPVEVIGAAEDATRREFFTVLVDGRPVVQNVPCLGADCRADD</sequence>
<evidence type="ECO:0000256" key="1">
    <source>
        <dbReference type="SAM" id="Phobius"/>
    </source>
</evidence>
<evidence type="ECO:0000313" key="2">
    <source>
        <dbReference type="EMBL" id="REE96321.1"/>
    </source>
</evidence>
<dbReference type="Proteomes" id="UP000256661">
    <property type="component" value="Unassembled WGS sequence"/>
</dbReference>
<feature type="transmembrane region" description="Helical" evidence="1">
    <location>
        <begin position="6"/>
        <end position="30"/>
    </location>
</feature>
<evidence type="ECO:0000313" key="3">
    <source>
        <dbReference type="Proteomes" id="UP000256661"/>
    </source>
</evidence>
<comment type="caution">
    <text evidence="2">The sequence shown here is derived from an EMBL/GenBank/DDBJ whole genome shotgun (WGS) entry which is preliminary data.</text>
</comment>
<proteinExistence type="predicted"/>
<dbReference type="OrthoDB" id="3482267at2"/>
<evidence type="ECO:0008006" key="4">
    <source>
        <dbReference type="Google" id="ProtNLM"/>
    </source>
</evidence>
<keyword evidence="1" id="KW-1133">Transmembrane helix</keyword>